<keyword evidence="3" id="KW-1185">Reference proteome</keyword>
<protein>
    <submittedName>
        <fullName evidence="2">Uncharacterized protein</fullName>
    </submittedName>
</protein>
<reference evidence="2 3" key="1">
    <citation type="journal article" date="2016" name="Mol. Biol. Evol.">
        <title>Comparative Genomics of Early-Diverging Mushroom-Forming Fungi Provides Insights into the Origins of Lignocellulose Decay Capabilities.</title>
        <authorList>
            <person name="Nagy L.G."/>
            <person name="Riley R."/>
            <person name="Tritt A."/>
            <person name="Adam C."/>
            <person name="Daum C."/>
            <person name="Floudas D."/>
            <person name="Sun H."/>
            <person name="Yadav J.S."/>
            <person name="Pangilinan J."/>
            <person name="Larsson K.H."/>
            <person name="Matsuura K."/>
            <person name="Barry K."/>
            <person name="Labutti K."/>
            <person name="Kuo R."/>
            <person name="Ohm R.A."/>
            <person name="Bhattacharya S.S."/>
            <person name="Shirouzu T."/>
            <person name="Yoshinaga Y."/>
            <person name="Martin F.M."/>
            <person name="Grigoriev I.V."/>
            <person name="Hibbett D.S."/>
        </authorList>
    </citation>
    <scope>NUCLEOTIDE SEQUENCE [LARGE SCALE GENOMIC DNA]</scope>
    <source>
        <strain evidence="2 3">CBS 109695</strain>
    </source>
</reference>
<organism evidence="2 3">
    <name type="scientific">Athelia psychrophila</name>
    <dbReference type="NCBI Taxonomy" id="1759441"/>
    <lineage>
        <taxon>Eukaryota</taxon>
        <taxon>Fungi</taxon>
        <taxon>Dikarya</taxon>
        <taxon>Basidiomycota</taxon>
        <taxon>Agaricomycotina</taxon>
        <taxon>Agaricomycetes</taxon>
        <taxon>Agaricomycetidae</taxon>
        <taxon>Atheliales</taxon>
        <taxon>Atheliaceae</taxon>
        <taxon>Athelia</taxon>
    </lineage>
</organism>
<feature type="compositionally biased region" description="Polar residues" evidence="1">
    <location>
        <begin position="52"/>
        <end position="76"/>
    </location>
</feature>
<dbReference type="EMBL" id="KV417637">
    <property type="protein sequence ID" value="KZP13173.1"/>
    <property type="molecule type" value="Genomic_DNA"/>
</dbReference>
<gene>
    <name evidence="2" type="ORF">FIBSPDRAFT_869635</name>
</gene>
<evidence type="ECO:0000313" key="3">
    <source>
        <dbReference type="Proteomes" id="UP000076532"/>
    </source>
</evidence>
<feature type="non-terminal residue" evidence="2">
    <location>
        <position position="1"/>
    </location>
</feature>
<feature type="region of interest" description="Disordered" evidence="1">
    <location>
        <begin position="44"/>
        <end position="76"/>
    </location>
</feature>
<name>A0A166C0S3_9AGAM</name>
<dbReference type="Proteomes" id="UP000076532">
    <property type="component" value="Unassembled WGS sequence"/>
</dbReference>
<sequence>ERKVLATTNYFKGWWRPDKEDMLKAYSSDVQSQKMTITTIHQVHRPPAPTSIPRSHPTSALDSRVTNFRNDAIASS</sequence>
<evidence type="ECO:0000313" key="2">
    <source>
        <dbReference type="EMBL" id="KZP13173.1"/>
    </source>
</evidence>
<dbReference type="AlphaFoldDB" id="A0A166C0S3"/>
<evidence type="ECO:0000256" key="1">
    <source>
        <dbReference type="SAM" id="MobiDB-lite"/>
    </source>
</evidence>
<proteinExistence type="predicted"/>
<accession>A0A166C0S3</accession>